<dbReference type="Proteomes" id="UP000070646">
    <property type="component" value="Unassembled WGS sequence"/>
</dbReference>
<accession>A0A133N6X5</accession>
<dbReference type="InterPro" id="IPR033740">
    <property type="entry name" value="Pept_M24B"/>
</dbReference>
<evidence type="ECO:0000313" key="8">
    <source>
        <dbReference type="Proteomes" id="UP000070646"/>
    </source>
</evidence>
<dbReference type="PANTHER" id="PTHR43763:SF6">
    <property type="entry name" value="XAA-PRO AMINOPEPTIDASE 1"/>
    <property type="match status" value="1"/>
</dbReference>
<dbReference type="EMBL" id="LRPU01000071">
    <property type="protein sequence ID" value="KXA12027.1"/>
    <property type="molecule type" value="Genomic_DNA"/>
</dbReference>
<feature type="domain" description="Peptidase M24 C-terminal" evidence="6">
    <location>
        <begin position="551"/>
        <end position="611"/>
    </location>
</feature>
<keyword evidence="2" id="KW-0479">Metal-binding</keyword>
<protein>
    <submittedName>
        <fullName evidence="7">Creatinase</fullName>
    </submittedName>
</protein>
<dbReference type="InterPro" id="IPR000994">
    <property type="entry name" value="Pept_M24"/>
</dbReference>
<reference evidence="7 8" key="1">
    <citation type="submission" date="2016-01" db="EMBL/GenBank/DDBJ databases">
        <authorList>
            <person name="Oliw E.H."/>
        </authorList>
    </citation>
    <scope>NUCLEOTIDE SEQUENCE [LARGE SCALE GENOMIC DNA]</scope>
    <source>
        <strain evidence="7 8">MJR7757A</strain>
    </source>
</reference>
<dbReference type="SUPFAM" id="SSF53092">
    <property type="entry name" value="Creatinase/prolidase N-terminal domain"/>
    <property type="match status" value="2"/>
</dbReference>
<dbReference type="InterPro" id="IPR032416">
    <property type="entry name" value="Peptidase_M24_C"/>
</dbReference>
<dbReference type="InterPro" id="IPR000587">
    <property type="entry name" value="Creatinase_N"/>
</dbReference>
<keyword evidence="3" id="KW-0378">Hydrolase</keyword>
<dbReference type="Gene3D" id="3.90.230.10">
    <property type="entry name" value="Creatinase/methionine aminopeptidase superfamily"/>
    <property type="match status" value="1"/>
</dbReference>
<evidence type="ECO:0000313" key="7">
    <source>
        <dbReference type="EMBL" id="KXA12027.1"/>
    </source>
</evidence>
<dbReference type="Pfam" id="PF01321">
    <property type="entry name" value="Creatinase_N"/>
    <property type="match status" value="1"/>
</dbReference>
<dbReference type="Pfam" id="PF16188">
    <property type="entry name" value="Peptidase_M24_C"/>
    <property type="match status" value="1"/>
</dbReference>
<evidence type="ECO:0000259" key="4">
    <source>
        <dbReference type="Pfam" id="PF00557"/>
    </source>
</evidence>
<dbReference type="PANTHER" id="PTHR43763">
    <property type="entry name" value="XAA-PRO AMINOPEPTIDASE 1"/>
    <property type="match status" value="1"/>
</dbReference>
<dbReference type="InterPro" id="IPR036005">
    <property type="entry name" value="Creatinase/aminopeptidase-like"/>
</dbReference>
<dbReference type="FunFam" id="3.90.230.10:FF:000009">
    <property type="entry name" value="xaa-Pro aminopeptidase 2"/>
    <property type="match status" value="1"/>
</dbReference>
<name>A0A133N6X5_CLOPF</name>
<dbReference type="SUPFAM" id="SSF55920">
    <property type="entry name" value="Creatinase/aminopeptidase"/>
    <property type="match status" value="1"/>
</dbReference>
<dbReference type="CDD" id="cd01085">
    <property type="entry name" value="APP"/>
    <property type="match status" value="1"/>
</dbReference>
<dbReference type="Pfam" id="PF00557">
    <property type="entry name" value="Peptidase_M24"/>
    <property type="match status" value="1"/>
</dbReference>
<dbReference type="InterPro" id="IPR050422">
    <property type="entry name" value="X-Pro_aminopeptidase_P"/>
</dbReference>
<evidence type="ECO:0000259" key="6">
    <source>
        <dbReference type="Pfam" id="PF16188"/>
    </source>
</evidence>
<dbReference type="InterPro" id="IPR029149">
    <property type="entry name" value="Creatin/AminoP/Spt16_N"/>
</dbReference>
<proteinExistence type="inferred from homology"/>
<gene>
    <name evidence="7" type="ORF">HMPREF3222_01534</name>
</gene>
<evidence type="ECO:0000256" key="2">
    <source>
        <dbReference type="ARBA" id="ARBA00022723"/>
    </source>
</evidence>
<dbReference type="GO" id="GO:0005737">
    <property type="term" value="C:cytoplasm"/>
    <property type="evidence" value="ECO:0007669"/>
    <property type="project" value="UniProtKB-ARBA"/>
</dbReference>
<evidence type="ECO:0000256" key="1">
    <source>
        <dbReference type="ARBA" id="ARBA00008766"/>
    </source>
</evidence>
<dbReference type="Gene3D" id="3.40.350.10">
    <property type="entry name" value="Creatinase/prolidase N-terminal domain"/>
    <property type="match status" value="2"/>
</dbReference>
<dbReference type="FunFam" id="3.40.350.10:FF:000003">
    <property type="entry name" value="Xaa-pro aminopeptidase P"/>
    <property type="match status" value="1"/>
</dbReference>
<dbReference type="GO" id="GO:0070006">
    <property type="term" value="F:metalloaminopeptidase activity"/>
    <property type="evidence" value="ECO:0007669"/>
    <property type="project" value="InterPro"/>
</dbReference>
<dbReference type="AlphaFoldDB" id="A0A133N6X5"/>
<organism evidence="7 8">
    <name type="scientific">Clostridium perfringens</name>
    <dbReference type="NCBI Taxonomy" id="1502"/>
    <lineage>
        <taxon>Bacteria</taxon>
        <taxon>Bacillati</taxon>
        <taxon>Bacillota</taxon>
        <taxon>Clostridia</taxon>
        <taxon>Eubacteriales</taxon>
        <taxon>Clostridiaceae</taxon>
        <taxon>Clostridium</taxon>
    </lineage>
</organism>
<evidence type="ECO:0000259" key="5">
    <source>
        <dbReference type="Pfam" id="PF01321"/>
    </source>
</evidence>
<dbReference type="PATRIC" id="fig|1502.174.peg.1545"/>
<sequence>MRFEKLNQISNLDLKEGAIVMKVTERLERLRKIMKDKGIDYYIIPSGDAHQSEYVCEYYRGRAYMSGFTGSAGTLLVGLEKGILWTDGRYFIQALEELKGSGIEMFKMRIPGWPTLLEWLKENAKAGENIAFDGKVFSVGEYKDFKKLEKENKVNIKIDEDLLDEVWKERPALPEEKAFLHEVKYCGKSAKEKLREVREEMKKLGANNYIIASLDDIAWLYNIRGNDIKCNPVVLSYALVKENEAYLYLDKSKFTAKMEKELLNEGVTLKSYNEIGEDISNLEGKILIDPNKTSAYLYECIKDKNNIVEFGNITTKFKAIKNEVELDNLRKCQVRDGVAMVKFMKWLKDNIGKIEISEMSASDKLEELRSLGELFKGISFETIAGHKEHGAMMHYSATPESDYTLEPIGFLLIDSGGQYLDGTTDITRTFVLGELTEEERKDYTLVLKGHIGLMRAKFLKGTTGSALDIKAREPLWNEGIDYKCGTGHGVGFFLNVHEGPQSISPVPNKVALEPGMIITNEPGVYREGKHGIRTENTMVVVKDTSSEEFGEFYKFETISLCPIDLAGLDISLLNEEEKAWLNNYHKKVYDLLSPYLDEEEKEFLKNETREI</sequence>
<dbReference type="GO" id="GO:0046872">
    <property type="term" value="F:metal ion binding"/>
    <property type="evidence" value="ECO:0007669"/>
    <property type="project" value="UniProtKB-KW"/>
</dbReference>
<evidence type="ECO:0000256" key="3">
    <source>
        <dbReference type="ARBA" id="ARBA00022801"/>
    </source>
</evidence>
<feature type="domain" description="Peptidase M24" evidence="4">
    <location>
        <begin position="328"/>
        <end position="541"/>
    </location>
</feature>
<dbReference type="Pfam" id="PF16189">
    <property type="entry name" value="Creatinase_N_2"/>
    <property type="match status" value="1"/>
</dbReference>
<comment type="similarity">
    <text evidence="1">Belongs to the peptidase M24B family.</text>
</comment>
<feature type="domain" description="Creatinase N-terminal" evidence="5">
    <location>
        <begin position="26"/>
        <end position="151"/>
    </location>
</feature>
<comment type="caution">
    <text evidence="7">The sequence shown here is derived from an EMBL/GenBank/DDBJ whole genome shotgun (WGS) entry which is preliminary data.</text>
</comment>